<proteinExistence type="predicted"/>
<gene>
    <name evidence="2" type="ORF">BO78DRAFT_431680</name>
</gene>
<dbReference type="EMBL" id="KZ826374">
    <property type="protein sequence ID" value="PYI03955.1"/>
    <property type="molecule type" value="Genomic_DNA"/>
</dbReference>
<dbReference type="AlphaFoldDB" id="A0A319E751"/>
<evidence type="ECO:0000313" key="2">
    <source>
        <dbReference type="EMBL" id="PYI03955.1"/>
    </source>
</evidence>
<organism evidence="2 3">
    <name type="scientific">Aspergillus sclerotiicarbonarius (strain CBS 121057 / IBT 28362)</name>
    <dbReference type="NCBI Taxonomy" id="1448318"/>
    <lineage>
        <taxon>Eukaryota</taxon>
        <taxon>Fungi</taxon>
        <taxon>Dikarya</taxon>
        <taxon>Ascomycota</taxon>
        <taxon>Pezizomycotina</taxon>
        <taxon>Eurotiomycetes</taxon>
        <taxon>Eurotiomycetidae</taxon>
        <taxon>Eurotiales</taxon>
        <taxon>Aspergillaceae</taxon>
        <taxon>Aspergillus</taxon>
        <taxon>Aspergillus subgen. Circumdati</taxon>
    </lineage>
</organism>
<keyword evidence="3" id="KW-1185">Reference proteome</keyword>
<accession>A0A319E751</accession>
<evidence type="ECO:0000256" key="1">
    <source>
        <dbReference type="SAM" id="MobiDB-lite"/>
    </source>
</evidence>
<feature type="region of interest" description="Disordered" evidence="1">
    <location>
        <begin position="209"/>
        <end position="243"/>
    </location>
</feature>
<evidence type="ECO:0000313" key="3">
    <source>
        <dbReference type="Proteomes" id="UP000248423"/>
    </source>
</evidence>
<reference evidence="2 3" key="1">
    <citation type="submission" date="2018-02" db="EMBL/GenBank/DDBJ databases">
        <title>The genomes of Aspergillus section Nigri reveals drivers in fungal speciation.</title>
        <authorList>
            <consortium name="DOE Joint Genome Institute"/>
            <person name="Vesth T.C."/>
            <person name="Nybo J."/>
            <person name="Theobald S."/>
            <person name="Brandl J."/>
            <person name="Frisvad J.C."/>
            <person name="Nielsen K.F."/>
            <person name="Lyhne E.K."/>
            <person name="Kogle M.E."/>
            <person name="Kuo A."/>
            <person name="Riley R."/>
            <person name="Clum A."/>
            <person name="Nolan M."/>
            <person name="Lipzen A."/>
            <person name="Salamov A."/>
            <person name="Henrissat B."/>
            <person name="Wiebenga A."/>
            <person name="De vries R.P."/>
            <person name="Grigoriev I.V."/>
            <person name="Mortensen U.H."/>
            <person name="Andersen M.R."/>
            <person name="Baker S.E."/>
        </authorList>
    </citation>
    <scope>NUCLEOTIDE SEQUENCE [LARGE SCALE GENOMIC DNA]</scope>
    <source>
        <strain evidence="2 3">CBS 121057</strain>
    </source>
</reference>
<dbReference type="Proteomes" id="UP000248423">
    <property type="component" value="Unassembled WGS sequence"/>
</dbReference>
<name>A0A319E751_ASPSB</name>
<dbReference type="VEuPathDB" id="FungiDB:BO78DRAFT_431680"/>
<feature type="region of interest" description="Disordered" evidence="1">
    <location>
        <begin position="261"/>
        <end position="294"/>
    </location>
</feature>
<feature type="compositionally biased region" description="Polar residues" evidence="1">
    <location>
        <begin position="220"/>
        <end position="232"/>
    </location>
</feature>
<sequence length="319" mass="35721">MPRSEVSCSEADTISLSEGDRVSCSEGNVASGSEVPLGEENLAVIMGREDRAIKGLLEACALVPQVARYHHNWAWDRLNMYLVVMMSFATTRIFDPQATEEVYRRDQRVLVGHQTMLRRTLEMVLKLAREAELGIQRPPVSYWYNTSDATSMAPLLDQVTCIFDVSLQNLMHFQRLVCFSYPWMGPEETEQVTQYASALRNALDPEMTAFQAPRSDPEMTPSQAPRSDTESLLSIGEPKINPNQLSEEMIAQLSAIRDRLPSPKSALFGDDDSESRGPRSKGKAAVRDPPGSECSVVNLTREEWVENLKANGHFRSQSH</sequence>
<protein>
    <submittedName>
        <fullName evidence="2">Uncharacterized protein</fullName>
    </submittedName>
</protein>